<dbReference type="Proteomes" id="UP000031443">
    <property type="component" value="Unassembled WGS sequence"/>
</dbReference>
<dbReference type="SUPFAM" id="SSF47576">
    <property type="entry name" value="Calponin-homology domain, CH-domain"/>
    <property type="match status" value="1"/>
</dbReference>
<dbReference type="AlphaFoldDB" id="M7BAZ2"/>
<feature type="region of interest" description="Disordered" evidence="4">
    <location>
        <begin position="523"/>
        <end position="550"/>
    </location>
</feature>
<dbReference type="PANTHER" id="PTHR23167:SF52">
    <property type="entry name" value="SMOOTHELIN"/>
    <property type="match status" value="1"/>
</dbReference>
<feature type="region of interest" description="Disordered" evidence="4">
    <location>
        <begin position="190"/>
        <end position="307"/>
    </location>
</feature>
<dbReference type="Gene3D" id="1.10.418.10">
    <property type="entry name" value="Calponin-like domain"/>
    <property type="match status" value="1"/>
</dbReference>
<evidence type="ECO:0000256" key="3">
    <source>
        <dbReference type="ARBA" id="ARBA00061655"/>
    </source>
</evidence>
<reference evidence="7" key="1">
    <citation type="journal article" date="2013" name="Nat. Genet.">
        <title>The draft genomes of soft-shell turtle and green sea turtle yield insights into the development and evolution of the turtle-specific body plan.</title>
        <authorList>
            <person name="Wang Z."/>
            <person name="Pascual-Anaya J."/>
            <person name="Zadissa A."/>
            <person name="Li W."/>
            <person name="Niimura Y."/>
            <person name="Huang Z."/>
            <person name="Li C."/>
            <person name="White S."/>
            <person name="Xiong Z."/>
            <person name="Fang D."/>
            <person name="Wang B."/>
            <person name="Ming Y."/>
            <person name="Chen Y."/>
            <person name="Zheng Y."/>
            <person name="Kuraku S."/>
            <person name="Pignatelli M."/>
            <person name="Herrero J."/>
            <person name="Beal K."/>
            <person name="Nozawa M."/>
            <person name="Li Q."/>
            <person name="Wang J."/>
            <person name="Zhang H."/>
            <person name="Yu L."/>
            <person name="Shigenobu S."/>
            <person name="Wang J."/>
            <person name="Liu J."/>
            <person name="Flicek P."/>
            <person name="Searle S."/>
            <person name="Wang J."/>
            <person name="Kuratani S."/>
            <person name="Yin Y."/>
            <person name="Aken B."/>
            <person name="Zhang G."/>
            <person name="Irie N."/>
        </authorList>
    </citation>
    <scope>NUCLEOTIDE SEQUENCE [LARGE SCALE GENOMIC DNA]</scope>
</reference>
<dbReference type="InterPro" id="IPR050540">
    <property type="entry name" value="F-actin_Monoox_Mical"/>
</dbReference>
<dbReference type="EMBL" id="KB532800">
    <property type="protein sequence ID" value="EMP34319.1"/>
    <property type="molecule type" value="Genomic_DNA"/>
</dbReference>
<feature type="compositionally biased region" description="Basic and acidic residues" evidence="4">
    <location>
        <begin position="535"/>
        <end position="550"/>
    </location>
</feature>
<evidence type="ECO:0000259" key="5">
    <source>
        <dbReference type="PROSITE" id="PS50021"/>
    </source>
</evidence>
<feature type="compositionally biased region" description="Low complexity" evidence="4">
    <location>
        <begin position="673"/>
        <end position="682"/>
    </location>
</feature>
<evidence type="ECO:0000313" key="7">
    <source>
        <dbReference type="Proteomes" id="UP000031443"/>
    </source>
</evidence>
<dbReference type="STRING" id="8469.M7BAZ2"/>
<dbReference type="Pfam" id="PF00307">
    <property type="entry name" value="CH"/>
    <property type="match status" value="1"/>
</dbReference>
<dbReference type="PROSITE" id="PS50021">
    <property type="entry name" value="CH"/>
    <property type="match status" value="1"/>
</dbReference>
<dbReference type="eggNOG" id="KOG4678">
    <property type="taxonomic scope" value="Eukaryota"/>
</dbReference>
<sequence length="883" mass="97760">LEATLDLAERREIRSAIRELRRQELERDEEALASKRFRSERGSHRQENKENWLRSQRLEEEQQKSLALLSGKLDSITDVEELTALLRGAGEYEERKLIRAAIRKLRAKEIEEPAREQPFQRANSVRERVRKFTSDSLAQPGPRSCSQKWETPGKGSWVLQQQLLRPQGAWGSKAGGAQCTADLPSSPRCGLSPAPLGHAALRGAKEGSGGPPASSRVERRTSSSEAEAAIAGGPACPKEEGSSVGRSQAGQSQGSLLTSPQRPIENAEGSSSGTEEPGAHSASLPSRPARPQPPACGTKASARDEDPMKTLFTIEIKDGRAQPVSSRVVGAPGSQRAGRFHSCHGGQAELSTCGSHGCAPGRAGSKGQPLLSMPSIMPGVHLPSLDNAREATVEEIRLDLQAFQLATERRLEEALQQLQPLANALNDLKEEHLVLRAEQARLGRQLEVLTLWLGAQDLEEKDPSTLFLEAQDPCAHFAGTEEPSSPVAHPPTFSSTRRQSSVHLSRGNSLMEAELVEQPQVLVPEPELPNGMEKAQAREPEKRSKLSAEELSRIEEEDVLDKMLDQTSDFEERRLIRTAMRELRQRKREQRDKERGQRLQEMENQAAAGKAAQATETTTQQSTQSADGSARHTLTKTERLVQSNDGTRTSRMTTVESSYTKRSENGSTFVQTKSSYSSSSKKVGSIFDREDESSSRQGSLAALERRQAEKKKELLKAQSLPKTSATQARKAMIEKLEKESGSPSSPAMSRVAVQRSSSFGVPNANSIKQMLLDWCRAKTRGYEHVDIQNFSSSWSDGMAFCALVHNFFPEAFDYAQLTPQNRRRNFEVAFSSAEMLVDCMPLVEVEDMMIMGKRPDSKCVFTYVQSLYNHLRRHELRLRQKEF</sequence>
<dbReference type="SMART" id="SM00033">
    <property type="entry name" value="CH"/>
    <property type="match status" value="1"/>
</dbReference>
<dbReference type="PANTHER" id="PTHR23167">
    <property type="entry name" value="CALPONIN HOMOLOGY DOMAIN-CONTAINING PROTEIN DDB_G0272472-RELATED"/>
    <property type="match status" value="1"/>
</dbReference>
<evidence type="ECO:0000256" key="2">
    <source>
        <dbReference type="ARBA" id="ARBA00023054"/>
    </source>
</evidence>
<keyword evidence="2" id="KW-0175">Coiled coil</keyword>
<feature type="compositionally biased region" description="Basic and acidic residues" evidence="4">
    <location>
        <begin position="124"/>
        <end position="133"/>
    </location>
</feature>
<protein>
    <submittedName>
        <fullName evidence="6">Smoothelin</fullName>
    </submittedName>
</protein>
<keyword evidence="1" id="KW-0597">Phosphoprotein</keyword>
<dbReference type="FunFam" id="1.10.418.10:FF:000009">
    <property type="entry name" value="smoothelin isoform X2"/>
    <property type="match status" value="1"/>
</dbReference>
<comment type="similarity">
    <text evidence="3">Belongs to the smoothelin family.</text>
</comment>
<evidence type="ECO:0000256" key="4">
    <source>
        <dbReference type="SAM" id="MobiDB-lite"/>
    </source>
</evidence>
<feature type="non-terminal residue" evidence="6">
    <location>
        <position position="1"/>
    </location>
</feature>
<gene>
    <name evidence="6" type="ORF">UY3_08540</name>
</gene>
<feature type="compositionally biased region" description="Polar residues" evidence="4">
    <location>
        <begin position="244"/>
        <end position="261"/>
    </location>
</feature>
<feature type="domain" description="Calponin-homology (CH)" evidence="5">
    <location>
        <begin position="765"/>
        <end position="872"/>
    </location>
</feature>
<organism evidence="6 7">
    <name type="scientific">Chelonia mydas</name>
    <name type="common">Green sea-turtle</name>
    <name type="synonym">Chelonia agassizi</name>
    <dbReference type="NCBI Taxonomy" id="8469"/>
    <lineage>
        <taxon>Eukaryota</taxon>
        <taxon>Metazoa</taxon>
        <taxon>Chordata</taxon>
        <taxon>Craniata</taxon>
        <taxon>Vertebrata</taxon>
        <taxon>Euteleostomi</taxon>
        <taxon>Archelosauria</taxon>
        <taxon>Testudinata</taxon>
        <taxon>Testudines</taxon>
        <taxon>Cryptodira</taxon>
        <taxon>Durocryptodira</taxon>
        <taxon>Americhelydia</taxon>
        <taxon>Chelonioidea</taxon>
        <taxon>Cheloniidae</taxon>
        <taxon>Chelonia</taxon>
    </lineage>
</organism>
<dbReference type="InterPro" id="IPR036872">
    <property type="entry name" value="CH_dom_sf"/>
</dbReference>
<feature type="region of interest" description="Disordered" evidence="4">
    <location>
        <begin position="25"/>
        <end position="52"/>
    </location>
</feature>
<feature type="region of interest" description="Disordered" evidence="4">
    <location>
        <begin position="584"/>
        <end position="707"/>
    </location>
</feature>
<dbReference type="Pfam" id="PF12510">
    <property type="entry name" value="Smoothelin"/>
    <property type="match status" value="2"/>
</dbReference>
<evidence type="ECO:0000313" key="6">
    <source>
        <dbReference type="EMBL" id="EMP34319.1"/>
    </source>
</evidence>
<proteinExistence type="inferred from homology"/>
<feature type="region of interest" description="Disordered" evidence="4">
    <location>
        <begin position="116"/>
        <end position="153"/>
    </location>
</feature>
<keyword evidence="7" id="KW-1185">Reference proteome</keyword>
<feature type="compositionally biased region" description="Low complexity" evidence="4">
    <location>
        <begin position="605"/>
        <end position="628"/>
    </location>
</feature>
<feature type="compositionally biased region" description="Basic and acidic residues" evidence="4">
    <location>
        <begin position="584"/>
        <end position="601"/>
    </location>
</feature>
<dbReference type="InterPro" id="IPR022189">
    <property type="entry name" value="SMTN"/>
</dbReference>
<accession>M7BAZ2</accession>
<name>M7BAZ2_CHEMY</name>
<dbReference type="InterPro" id="IPR001715">
    <property type="entry name" value="CH_dom"/>
</dbReference>
<dbReference type="CDD" id="cd21258">
    <property type="entry name" value="CH_SMTNA"/>
    <property type="match status" value="1"/>
</dbReference>
<feature type="compositionally biased region" description="Polar residues" evidence="4">
    <location>
        <begin position="640"/>
        <end position="658"/>
    </location>
</feature>
<evidence type="ECO:0000256" key="1">
    <source>
        <dbReference type="ARBA" id="ARBA00022553"/>
    </source>
</evidence>